<dbReference type="Pfam" id="PF09346">
    <property type="entry name" value="SMI1_KNR4"/>
    <property type="match status" value="1"/>
</dbReference>
<sequence>MRKTWNRLEQWLLAHDPARLADLRPPARAGQLADLEATLSLALPHELAESLRRHDGQARKGPGLFGKMAYSGCLAIATDWAALTRLANDGDFNDLPNAPDNGIASAWWHAGWIPFAANGAGDHLCIDTAPTRGGQVGQIITFEHDHPRRRLVASSLGAWLEAAVQKAVR</sequence>
<dbReference type="PANTHER" id="PTHR47432">
    <property type="entry name" value="CELL WALL ASSEMBLY REGULATOR SMI1"/>
    <property type="match status" value="1"/>
</dbReference>
<evidence type="ECO:0000259" key="1">
    <source>
        <dbReference type="SMART" id="SM00860"/>
    </source>
</evidence>
<dbReference type="SUPFAM" id="SSF160631">
    <property type="entry name" value="SMI1/KNR4-like"/>
    <property type="match status" value="1"/>
</dbReference>
<feature type="domain" description="Knr4/Smi1-like" evidence="1">
    <location>
        <begin position="26"/>
        <end position="162"/>
    </location>
</feature>
<dbReference type="AlphaFoldDB" id="A0A246KV35"/>
<dbReference type="PANTHER" id="PTHR47432:SF1">
    <property type="entry name" value="CELL WALL ASSEMBLY REGULATOR SMI1"/>
    <property type="match status" value="1"/>
</dbReference>
<evidence type="ECO:0000313" key="2">
    <source>
        <dbReference type="EMBL" id="OWR29664.1"/>
    </source>
</evidence>
<dbReference type="Proteomes" id="UP000197904">
    <property type="component" value="Unassembled WGS sequence"/>
</dbReference>
<proteinExistence type="predicted"/>
<dbReference type="RefSeq" id="WP_088476258.1">
    <property type="nucleotide sequence ID" value="NZ_NIXP01000115.1"/>
</dbReference>
<evidence type="ECO:0000313" key="3">
    <source>
        <dbReference type="Proteomes" id="UP000197904"/>
    </source>
</evidence>
<dbReference type="InterPro" id="IPR051873">
    <property type="entry name" value="KNR4/SMI1_regulator"/>
</dbReference>
<dbReference type="InterPro" id="IPR018958">
    <property type="entry name" value="Knr4/Smi1-like_dom"/>
</dbReference>
<comment type="caution">
    <text evidence="2">The sequence shown here is derived from an EMBL/GenBank/DDBJ whole genome shotgun (WGS) entry which is preliminary data.</text>
</comment>
<dbReference type="EMBL" id="NIXP01000115">
    <property type="protein sequence ID" value="OWR29664.1"/>
    <property type="molecule type" value="Genomic_DNA"/>
</dbReference>
<dbReference type="InterPro" id="IPR037883">
    <property type="entry name" value="Knr4/Smi1-like_sf"/>
</dbReference>
<gene>
    <name evidence="2" type="ORF">CEE55_17100</name>
</gene>
<dbReference type="SMART" id="SM00860">
    <property type="entry name" value="SMI1_KNR4"/>
    <property type="match status" value="1"/>
</dbReference>
<organism evidence="2 3">
    <name type="scientific">Stenotrophomonas pavanii</name>
    <dbReference type="NCBI Taxonomy" id="487698"/>
    <lineage>
        <taxon>Bacteria</taxon>
        <taxon>Pseudomonadati</taxon>
        <taxon>Pseudomonadota</taxon>
        <taxon>Gammaproteobacteria</taxon>
        <taxon>Lysobacterales</taxon>
        <taxon>Lysobacteraceae</taxon>
        <taxon>Stenotrophomonas</taxon>
    </lineage>
</organism>
<dbReference type="Gene3D" id="3.40.1580.10">
    <property type="entry name" value="SMI1/KNR4-like"/>
    <property type="match status" value="1"/>
</dbReference>
<reference evidence="2 3" key="1">
    <citation type="submission" date="2017-06" db="EMBL/GenBank/DDBJ databases">
        <authorList>
            <person name="Kim H.J."/>
            <person name="Triplett B.A."/>
        </authorList>
    </citation>
    <scope>NUCLEOTIDE SEQUENCE [LARGE SCALE GENOMIC DNA]</scope>
    <source>
        <strain evidence="2 3">S18795</strain>
    </source>
</reference>
<name>A0A246KV35_9GAMM</name>
<accession>A0A246KV35</accession>
<protein>
    <submittedName>
        <fullName evidence="2">Molybdenum cofactor biosynthesis protein MoeA</fullName>
    </submittedName>
</protein>